<keyword evidence="1" id="KW-0676">Redox-active center</keyword>
<dbReference type="RefSeq" id="WP_371843931.1">
    <property type="nucleotide sequence ID" value="NZ_JBGMEL010000012.1"/>
</dbReference>
<gene>
    <name evidence="4" type="ORF">ACCI51_12990</name>
</gene>
<dbReference type="PROSITE" id="PS00194">
    <property type="entry name" value="THIOREDOXIN_1"/>
    <property type="match status" value="1"/>
</dbReference>
<evidence type="ECO:0000313" key="5">
    <source>
        <dbReference type="Proteomes" id="UP001569414"/>
    </source>
</evidence>
<keyword evidence="5" id="KW-1185">Reference proteome</keyword>
<dbReference type="InterPro" id="IPR017937">
    <property type="entry name" value="Thioredoxin_CS"/>
</dbReference>
<proteinExistence type="predicted"/>
<dbReference type="PANTHER" id="PTHR42852">
    <property type="entry name" value="THIOL:DISULFIDE INTERCHANGE PROTEIN DSBE"/>
    <property type="match status" value="1"/>
</dbReference>
<keyword evidence="2" id="KW-1133">Transmembrane helix</keyword>
<feature type="domain" description="Thioredoxin" evidence="3">
    <location>
        <begin position="34"/>
        <end position="168"/>
    </location>
</feature>
<dbReference type="PROSITE" id="PS51354">
    <property type="entry name" value="GLUTAREDOXIN_2"/>
    <property type="match status" value="1"/>
</dbReference>
<dbReference type="Gene3D" id="3.40.30.10">
    <property type="entry name" value="Glutaredoxin"/>
    <property type="match status" value="1"/>
</dbReference>
<name>A0ABV4NQ04_9GAMM</name>
<dbReference type="Proteomes" id="UP001569414">
    <property type="component" value="Unassembled WGS sequence"/>
</dbReference>
<dbReference type="PROSITE" id="PS51352">
    <property type="entry name" value="THIOREDOXIN_2"/>
    <property type="match status" value="1"/>
</dbReference>
<evidence type="ECO:0000313" key="4">
    <source>
        <dbReference type="EMBL" id="MFA0791467.1"/>
    </source>
</evidence>
<dbReference type="Pfam" id="PF00578">
    <property type="entry name" value="AhpC-TSA"/>
    <property type="match status" value="1"/>
</dbReference>
<feature type="transmembrane region" description="Helical" evidence="2">
    <location>
        <begin position="6"/>
        <end position="30"/>
    </location>
</feature>
<dbReference type="InterPro" id="IPR013766">
    <property type="entry name" value="Thioredoxin_domain"/>
</dbReference>
<keyword evidence="2" id="KW-0472">Membrane</keyword>
<protein>
    <submittedName>
        <fullName evidence="4">Protein disulfide oxidoreductase</fullName>
    </submittedName>
</protein>
<dbReference type="EMBL" id="JBGMEL010000012">
    <property type="protein sequence ID" value="MFA0791467.1"/>
    <property type="molecule type" value="Genomic_DNA"/>
</dbReference>
<dbReference type="InterPro" id="IPR000866">
    <property type="entry name" value="AhpC/TSA"/>
</dbReference>
<evidence type="ECO:0000256" key="2">
    <source>
        <dbReference type="SAM" id="Phobius"/>
    </source>
</evidence>
<evidence type="ECO:0000256" key="1">
    <source>
        <dbReference type="ARBA" id="ARBA00023284"/>
    </source>
</evidence>
<comment type="caution">
    <text evidence="4">The sequence shown here is derived from an EMBL/GenBank/DDBJ whole genome shotgun (WGS) entry which is preliminary data.</text>
</comment>
<accession>A0ABV4NQ04</accession>
<dbReference type="PANTHER" id="PTHR42852:SF17">
    <property type="entry name" value="THIOREDOXIN-LIKE PROTEIN HI_1115"/>
    <property type="match status" value="1"/>
</dbReference>
<sequence length="168" mass="19124">MVQIHWYRMSVKILVFTMLAIMVMASVAYYQQRDVPKEKAPGLKGHTLNGNFLDLKQMIKQGPVLIYFWGSWCPYCRIVSPKISELARDYQVIGVAMQSGEERVVKEYMQKHNLKFPTINDPQSRISGLWGVRVTPTMIIVGSDGRVAWVTSGATSKIGLKMRLELTE</sequence>
<keyword evidence="2" id="KW-0812">Transmembrane</keyword>
<dbReference type="InterPro" id="IPR036249">
    <property type="entry name" value="Thioredoxin-like_sf"/>
</dbReference>
<dbReference type="CDD" id="cd03011">
    <property type="entry name" value="TlpA_like_ScsD_MtbDsbE"/>
    <property type="match status" value="1"/>
</dbReference>
<dbReference type="SUPFAM" id="SSF52833">
    <property type="entry name" value="Thioredoxin-like"/>
    <property type="match status" value="1"/>
</dbReference>
<dbReference type="InterPro" id="IPR050553">
    <property type="entry name" value="Thioredoxin_ResA/DsbE_sf"/>
</dbReference>
<evidence type="ECO:0000259" key="3">
    <source>
        <dbReference type="PROSITE" id="PS51352"/>
    </source>
</evidence>
<organism evidence="4 5">
    <name type="scientific">Microbulbifer echini</name>
    <dbReference type="NCBI Taxonomy" id="1529067"/>
    <lineage>
        <taxon>Bacteria</taxon>
        <taxon>Pseudomonadati</taxon>
        <taxon>Pseudomonadota</taxon>
        <taxon>Gammaproteobacteria</taxon>
        <taxon>Cellvibrionales</taxon>
        <taxon>Microbulbiferaceae</taxon>
        <taxon>Microbulbifer</taxon>
    </lineage>
</organism>
<reference evidence="4 5" key="1">
    <citation type="submission" date="2024-08" db="EMBL/GenBank/DDBJ databases">
        <authorList>
            <person name="Ishaq N."/>
        </authorList>
    </citation>
    <scope>NUCLEOTIDE SEQUENCE [LARGE SCALE GENOMIC DNA]</scope>
    <source>
        <strain evidence="4 5">JCM 30400</strain>
    </source>
</reference>